<dbReference type="InterPro" id="IPR059020">
    <property type="entry name" value="CapW_CTD"/>
</dbReference>
<dbReference type="AlphaFoldDB" id="A0A975BN26"/>
<evidence type="ECO:0000259" key="2">
    <source>
        <dbReference type="Pfam" id="PF26107"/>
    </source>
</evidence>
<evidence type="ECO:0000313" key="5">
    <source>
        <dbReference type="Proteomes" id="UP000663722"/>
    </source>
</evidence>
<evidence type="ECO:0000313" key="4">
    <source>
        <dbReference type="EMBL" id="QTA88203.1"/>
    </source>
</evidence>
<dbReference type="InterPro" id="IPR051534">
    <property type="entry name" value="CBASS_pafABC_assoc_protein"/>
</dbReference>
<dbReference type="EMBL" id="CP061800">
    <property type="protein sequence ID" value="QTA88203.1"/>
    <property type="molecule type" value="Genomic_DNA"/>
</dbReference>
<name>A0A975BN26_9BACT</name>
<dbReference type="Pfam" id="PF26109">
    <property type="entry name" value="WHD_BrxR"/>
    <property type="match status" value="1"/>
</dbReference>
<evidence type="ECO:0000259" key="3">
    <source>
        <dbReference type="Pfam" id="PF26109"/>
    </source>
</evidence>
<dbReference type="InterPro" id="IPR026881">
    <property type="entry name" value="WYL_dom"/>
</dbReference>
<accession>A0A975BN26</accession>
<feature type="domain" description="DNA-binding transcriptional repressor CapW winged helix-turn-helix" evidence="3">
    <location>
        <begin position="8"/>
        <end position="87"/>
    </location>
</feature>
<gene>
    <name evidence="4" type="ORF">dnm_042450</name>
</gene>
<dbReference type="PANTHER" id="PTHR34580">
    <property type="match status" value="1"/>
</dbReference>
<evidence type="ECO:0000259" key="1">
    <source>
        <dbReference type="Pfam" id="PF13280"/>
    </source>
</evidence>
<sequence length="273" mass="32516">MKLYTYKQQKRFAYIETQLFWGDGLTAGKLAETFGLSRQAAQTVIDRYREEYPEQMEYNPSRKRHEASETFRPHIIKTSPILFLDYLRGESLTGYYREERGWSDLDVVDVDRLLRPDLPLEPARIVIAALLGQRVVSIDYHSKNPESPFTRLLSPNHLVFADDRYHIRAYCHRRKSFRDFVLSRISYAELTDKDWVSSREDREWHYIVELHFKPNPDLSESVQEAILKNYEDTHEGCRVIRCKKALAIYIERKLVRTIYPKYGMPLWISYKRP</sequence>
<keyword evidence="5" id="KW-1185">Reference proteome</keyword>
<dbReference type="InterPro" id="IPR059019">
    <property type="entry name" value="WHD_CapW"/>
</dbReference>
<dbReference type="Proteomes" id="UP000663722">
    <property type="component" value="Chromosome"/>
</dbReference>
<dbReference type="PROSITE" id="PS52050">
    <property type="entry name" value="WYL"/>
    <property type="match status" value="1"/>
</dbReference>
<proteinExistence type="predicted"/>
<dbReference type="Pfam" id="PF26107">
    <property type="entry name" value="BrxR_CTD"/>
    <property type="match status" value="1"/>
</dbReference>
<feature type="domain" description="DNA-binding transcriptional repressor CapW C-terminal dimerisation" evidence="2">
    <location>
        <begin position="207"/>
        <end position="254"/>
    </location>
</feature>
<dbReference type="KEGG" id="dmm:dnm_042450"/>
<dbReference type="PANTHER" id="PTHR34580:SF3">
    <property type="entry name" value="PROTEIN PAFB"/>
    <property type="match status" value="1"/>
</dbReference>
<reference evidence="4" key="1">
    <citation type="journal article" date="2021" name="Microb. Physiol.">
        <title>Proteogenomic Insights into the Physiology of Marine, Sulfate-Reducing, Filamentous Desulfonema limicola and Desulfonema magnum.</title>
        <authorList>
            <person name="Schnaars V."/>
            <person name="Wohlbrand L."/>
            <person name="Scheve S."/>
            <person name="Hinrichs C."/>
            <person name="Reinhardt R."/>
            <person name="Rabus R."/>
        </authorList>
    </citation>
    <scope>NUCLEOTIDE SEQUENCE</scope>
    <source>
        <strain evidence="4">4be13</strain>
    </source>
</reference>
<dbReference type="Pfam" id="PF13280">
    <property type="entry name" value="WYL"/>
    <property type="match status" value="1"/>
</dbReference>
<feature type="domain" description="WYL" evidence="1">
    <location>
        <begin position="126"/>
        <end position="189"/>
    </location>
</feature>
<dbReference type="RefSeq" id="WP_207683076.1">
    <property type="nucleotide sequence ID" value="NZ_CP061800.1"/>
</dbReference>
<protein>
    <submittedName>
        <fullName evidence="4">WYL domain-containing protein</fullName>
    </submittedName>
</protein>
<organism evidence="4 5">
    <name type="scientific">Desulfonema magnum</name>
    <dbReference type="NCBI Taxonomy" id="45655"/>
    <lineage>
        <taxon>Bacteria</taxon>
        <taxon>Pseudomonadati</taxon>
        <taxon>Thermodesulfobacteriota</taxon>
        <taxon>Desulfobacteria</taxon>
        <taxon>Desulfobacterales</taxon>
        <taxon>Desulfococcaceae</taxon>
        <taxon>Desulfonema</taxon>
    </lineage>
</organism>